<reference evidence="1" key="1">
    <citation type="journal article" date="2019" name="bioRxiv">
        <title>The Genome of the Zebra Mussel, Dreissena polymorpha: A Resource for Invasive Species Research.</title>
        <authorList>
            <person name="McCartney M.A."/>
            <person name="Auch B."/>
            <person name="Kono T."/>
            <person name="Mallez S."/>
            <person name="Zhang Y."/>
            <person name="Obille A."/>
            <person name="Becker A."/>
            <person name="Abrahante J.E."/>
            <person name="Garbe J."/>
            <person name="Badalamenti J.P."/>
            <person name="Herman A."/>
            <person name="Mangelson H."/>
            <person name="Liachko I."/>
            <person name="Sullivan S."/>
            <person name="Sone E.D."/>
            <person name="Koren S."/>
            <person name="Silverstein K.A.T."/>
            <person name="Beckman K.B."/>
            <person name="Gohl D.M."/>
        </authorList>
    </citation>
    <scope>NUCLEOTIDE SEQUENCE</scope>
    <source>
        <strain evidence="1">Duluth1</strain>
        <tissue evidence="1">Whole animal</tissue>
    </source>
</reference>
<reference evidence="1" key="2">
    <citation type="submission" date="2020-11" db="EMBL/GenBank/DDBJ databases">
        <authorList>
            <person name="McCartney M.A."/>
            <person name="Auch B."/>
            <person name="Kono T."/>
            <person name="Mallez S."/>
            <person name="Becker A."/>
            <person name="Gohl D.M."/>
            <person name="Silverstein K.A.T."/>
            <person name="Koren S."/>
            <person name="Bechman K.B."/>
            <person name="Herman A."/>
            <person name="Abrahante J.E."/>
            <person name="Garbe J."/>
        </authorList>
    </citation>
    <scope>NUCLEOTIDE SEQUENCE</scope>
    <source>
        <strain evidence="1">Duluth1</strain>
        <tissue evidence="1">Whole animal</tissue>
    </source>
</reference>
<evidence type="ECO:0000313" key="1">
    <source>
        <dbReference type="EMBL" id="KAH3831507.1"/>
    </source>
</evidence>
<comment type="caution">
    <text evidence="1">The sequence shown here is derived from an EMBL/GenBank/DDBJ whole genome shotgun (WGS) entry which is preliminary data.</text>
</comment>
<dbReference type="Proteomes" id="UP000828390">
    <property type="component" value="Unassembled WGS sequence"/>
</dbReference>
<dbReference type="EMBL" id="JAIWYP010000004">
    <property type="protein sequence ID" value="KAH3831507.1"/>
    <property type="molecule type" value="Genomic_DNA"/>
</dbReference>
<accession>A0A9D4HB32</accession>
<keyword evidence="2" id="KW-1185">Reference proteome</keyword>
<dbReference type="AlphaFoldDB" id="A0A9D4HB32"/>
<gene>
    <name evidence="1" type="ORF">DPMN_104776</name>
</gene>
<proteinExistence type="predicted"/>
<sequence length="65" mass="7491">MENVESQDMKTDFKNIAGRIQKKKFGMKYEGFFKTSVDLLDRRPDKRSSKGLIQVRTTTSSFAVV</sequence>
<organism evidence="1 2">
    <name type="scientific">Dreissena polymorpha</name>
    <name type="common">Zebra mussel</name>
    <name type="synonym">Mytilus polymorpha</name>
    <dbReference type="NCBI Taxonomy" id="45954"/>
    <lineage>
        <taxon>Eukaryota</taxon>
        <taxon>Metazoa</taxon>
        <taxon>Spiralia</taxon>
        <taxon>Lophotrochozoa</taxon>
        <taxon>Mollusca</taxon>
        <taxon>Bivalvia</taxon>
        <taxon>Autobranchia</taxon>
        <taxon>Heteroconchia</taxon>
        <taxon>Euheterodonta</taxon>
        <taxon>Imparidentia</taxon>
        <taxon>Neoheterodontei</taxon>
        <taxon>Myida</taxon>
        <taxon>Dreissenoidea</taxon>
        <taxon>Dreissenidae</taxon>
        <taxon>Dreissena</taxon>
    </lineage>
</organism>
<name>A0A9D4HB32_DREPO</name>
<evidence type="ECO:0000313" key="2">
    <source>
        <dbReference type="Proteomes" id="UP000828390"/>
    </source>
</evidence>
<protein>
    <submittedName>
        <fullName evidence="1">Uncharacterized protein</fullName>
    </submittedName>
</protein>